<name>A0A1Q6FBF9_9BACT</name>
<dbReference type="Gene3D" id="1.10.357.10">
    <property type="entry name" value="Tetracycline Repressor, domain 2"/>
    <property type="match status" value="1"/>
</dbReference>
<dbReference type="Pfam" id="PF00440">
    <property type="entry name" value="TetR_N"/>
    <property type="match status" value="1"/>
</dbReference>
<protein>
    <recommendedName>
        <fullName evidence="5">HTH tetR-type domain-containing protein</fullName>
    </recommendedName>
</protein>
<dbReference type="Proteomes" id="UP000187417">
    <property type="component" value="Unassembled WGS sequence"/>
</dbReference>
<feature type="domain" description="HTH tetR-type" evidence="5">
    <location>
        <begin position="4"/>
        <end position="64"/>
    </location>
</feature>
<keyword evidence="1" id="KW-0805">Transcription regulation</keyword>
<dbReference type="PROSITE" id="PS50977">
    <property type="entry name" value="HTH_TETR_2"/>
    <property type="match status" value="1"/>
</dbReference>
<proteinExistence type="predicted"/>
<evidence type="ECO:0000256" key="3">
    <source>
        <dbReference type="ARBA" id="ARBA00023163"/>
    </source>
</evidence>
<evidence type="ECO:0000313" key="6">
    <source>
        <dbReference type="EMBL" id="OKY96214.1"/>
    </source>
</evidence>
<sequence length="196" mass="22809">MKRRVTREEIIRTTRDLIIRNGIRAVRVDEIAQKLEISKRTLYELFSDKDTLVEQCWDKIREEQEKKIAGYLFYQPGSALEQARNLIQEYIAAVCMISCISLQELQQKVSYADSYEKNRRFWLDSFTEVLEHCVADGSVLPDVDCQLFAKRLMNVLLGLYLEGGTRREMDAFGWALLRGIATHRGIEWLDGKKPNS</sequence>
<comment type="caution">
    <text evidence="6">The sequence shown here is derived from an EMBL/GenBank/DDBJ whole genome shotgun (WGS) entry which is preliminary data.</text>
</comment>
<dbReference type="GO" id="GO:0003700">
    <property type="term" value="F:DNA-binding transcription factor activity"/>
    <property type="evidence" value="ECO:0007669"/>
    <property type="project" value="TreeGrafter"/>
</dbReference>
<dbReference type="EMBL" id="MNQH01000002">
    <property type="protein sequence ID" value="OKY96214.1"/>
    <property type="molecule type" value="Genomic_DNA"/>
</dbReference>
<evidence type="ECO:0000259" key="5">
    <source>
        <dbReference type="PROSITE" id="PS50977"/>
    </source>
</evidence>
<dbReference type="InterPro" id="IPR050109">
    <property type="entry name" value="HTH-type_TetR-like_transc_reg"/>
</dbReference>
<dbReference type="AlphaFoldDB" id="A0A1Q6FBF9"/>
<keyword evidence="2 4" id="KW-0238">DNA-binding</keyword>
<accession>A0A1Q6FBF9</accession>
<evidence type="ECO:0000313" key="7">
    <source>
        <dbReference type="Proteomes" id="UP000187417"/>
    </source>
</evidence>
<evidence type="ECO:0000256" key="1">
    <source>
        <dbReference type="ARBA" id="ARBA00023015"/>
    </source>
</evidence>
<keyword evidence="3" id="KW-0804">Transcription</keyword>
<dbReference type="InterPro" id="IPR009057">
    <property type="entry name" value="Homeodomain-like_sf"/>
</dbReference>
<dbReference type="STRING" id="28117.BHV66_02500"/>
<dbReference type="PANTHER" id="PTHR30055">
    <property type="entry name" value="HTH-TYPE TRANSCRIPTIONAL REGULATOR RUTR"/>
    <property type="match status" value="1"/>
</dbReference>
<feature type="DNA-binding region" description="H-T-H motif" evidence="4">
    <location>
        <begin position="27"/>
        <end position="46"/>
    </location>
</feature>
<reference evidence="6 7" key="1">
    <citation type="journal article" date="2016" name="Nat. Biotechnol.">
        <title>Measurement of bacterial replication rates in microbial communities.</title>
        <authorList>
            <person name="Brown C.T."/>
            <person name="Olm M.R."/>
            <person name="Thomas B.C."/>
            <person name="Banfield J.F."/>
        </authorList>
    </citation>
    <scope>NUCLEOTIDE SEQUENCE [LARGE SCALE GENOMIC DNA]</scope>
    <source>
        <strain evidence="6">CAG:67_53_122</strain>
    </source>
</reference>
<dbReference type="InterPro" id="IPR001647">
    <property type="entry name" value="HTH_TetR"/>
</dbReference>
<evidence type="ECO:0000256" key="2">
    <source>
        <dbReference type="ARBA" id="ARBA00023125"/>
    </source>
</evidence>
<dbReference type="PANTHER" id="PTHR30055:SF234">
    <property type="entry name" value="HTH-TYPE TRANSCRIPTIONAL REGULATOR BETI"/>
    <property type="match status" value="1"/>
</dbReference>
<dbReference type="SUPFAM" id="SSF46689">
    <property type="entry name" value="Homeodomain-like"/>
    <property type="match status" value="1"/>
</dbReference>
<dbReference type="RefSeq" id="WP_022459866.1">
    <property type="nucleotide sequence ID" value="NZ_CAJJWD010000008.1"/>
</dbReference>
<organism evidence="6 7">
    <name type="scientific">Alistipes putredinis</name>
    <dbReference type="NCBI Taxonomy" id="28117"/>
    <lineage>
        <taxon>Bacteria</taxon>
        <taxon>Pseudomonadati</taxon>
        <taxon>Bacteroidota</taxon>
        <taxon>Bacteroidia</taxon>
        <taxon>Bacteroidales</taxon>
        <taxon>Rikenellaceae</taxon>
        <taxon>Alistipes</taxon>
    </lineage>
</organism>
<gene>
    <name evidence="6" type="ORF">BHV66_02500</name>
</gene>
<dbReference type="SUPFAM" id="SSF48498">
    <property type="entry name" value="Tetracyclin repressor-like, C-terminal domain"/>
    <property type="match status" value="1"/>
</dbReference>
<evidence type="ECO:0000256" key="4">
    <source>
        <dbReference type="PROSITE-ProRule" id="PRU00335"/>
    </source>
</evidence>
<dbReference type="InterPro" id="IPR036271">
    <property type="entry name" value="Tet_transcr_reg_TetR-rel_C_sf"/>
</dbReference>
<dbReference type="GO" id="GO:0000976">
    <property type="term" value="F:transcription cis-regulatory region binding"/>
    <property type="evidence" value="ECO:0007669"/>
    <property type="project" value="TreeGrafter"/>
</dbReference>